<dbReference type="AlphaFoldDB" id="A0A812KNV5"/>
<proteinExistence type="predicted"/>
<evidence type="ECO:0000313" key="1">
    <source>
        <dbReference type="EMBL" id="CAE7227520.1"/>
    </source>
</evidence>
<organism evidence="1 2">
    <name type="scientific">Symbiodinium natans</name>
    <dbReference type="NCBI Taxonomy" id="878477"/>
    <lineage>
        <taxon>Eukaryota</taxon>
        <taxon>Sar</taxon>
        <taxon>Alveolata</taxon>
        <taxon>Dinophyceae</taxon>
        <taxon>Suessiales</taxon>
        <taxon>Symbiodiniaceae</taxon>
        <taxon>Symbiodinium</taxon>
    </lineage>
</organism>
<gene>
    <name evidence="1" type="ORF">SNAT2548_LOCUS8968</name>
</gene>
<dbReference type="InterPro" id="IPR043502">
    <property type="entry name" value="DNA/RNA_pol_sf"/>
</dbReference>
<protein>
    <recommendedName>
        <fullName evidence="3">Reverse transcriptase domain-containing protein</fullName>
    </recommendedName>
</protein>
<keyword evidence="2" id="KW-1185">Reference proteome</keyword>
<dbReference type="EMBL" id="CAJNDS010000679">
    <property type="protein sequence ID" value="CAE7227520.1"/>
    <property type="molecule type" value="Genomic_DNA"/>
</dbReference>
<dbReference type="PANTHER" id="PTHR33050:SF7">
    <property type="entry name" value="RIBONUCLEASE H"/>
    <property type="match status" value="1"/>
</dbReference>
<dbReference type="InterPro" id="IPR052055">
    <property type="entry name" value="Hepadnavirus_pol/RT"/>
</dbReference>
<evidence type="ECO:0000313" key="2">
    <source>
        <dbReference type="Proteomes" id="UP000604046"/>
    </source>
</evidence>
<name>A0A812KNV5_9DINO</name>
<dbReference type="Proteomes" id="UP000604046">
    <property type="component" value="Unassembled WGS sequence"/>
</dbReference>
<dbReference type="OrthoDB" id="447593at2759"/>
<accession>A0A812KNV5</accession>
<dbReference type="PANTHER" id="PTHR33050">
    <property type="entry name" value="REVERSE TRANSCRIPTASE DOMAIN-CONTAINING PROTEIN"/>
    <property type="match status" value="1"/>
</dbReference>
<reference evidence="1" key="1">
    <citation type="submission" date="2021-02" db="EMBL/GenBank/DDBJ databases">
        <authorList>
            <person name="Dougan E. K."/>
            <person name="Rhodes N."/>
            <person name="Thang M."/>
            <person name="Chan C."/>
        </authorList>
    </citation>
    <scope>NUCLEOTIDE SEQUENCE</scope>
</reference>
<comment type="caution">
    <text evidence="1">The sequence shown here is derived from an EMBL/GenBank/DDBJ whole genome shotgun (WGS) entry which is preliminary data.</text>
</comment>
<evidence type="ECO:0008006" key="3">
    <source>
        <dbReference type="Google" id="ProtNLM"/>
    </source>
</evidence>
<sequence>MFGSTRRKSTTLVSNRSWFRRTAVLCSGDHAHESWGQVTHEGKRVWSTSLESAYTPQLAKAWASCAGAAVKDVLEKAPVGRKRAFKALCEPDFAVKVTLTGDDAARFFSFFPPCKIPRHWDHWPKGSKLLEIDREGANPRRARCVLPPEMLVALAADAAEDTIKLAKSRTEASRDLLRVCKGSVSREAALREGLDPEVNHVTSSKMSVALELLLREVGHVDPDVAESVRVGFPLDADVRPPELTAPALQRMSEEISQRCVTGLCRYRDRATERAVWAVTREEQASGWLSFCSREDLSALAVVSPRFGVFQKNKVRPIDNFKASLVNSACGVQEKVQMDGIDEKACLSWLRFRLPGSPPERILGRTWDLKSAYKQLAVRADHKHFAIICVMDPEADVVQYCRLHSLPFGAVAAVHAFLRNKFFIAMTSFFDDFTVLTSAANAAHVEVVVSSMFKKLGWRVATEEKKNRPFSEVFDVLGVRVDLSQQSVGVVQVSNTPQRVAELKDTVAAIKQKGSLTFEEAQRLRGRLVFAEQHVWGRNAKQAVVAVGDVSPASEASHPLSDVQQAALDFIEQRVLDGRPRSFSVKPSRTFHLWLDGACEWDVSNSVPTCGFGGVLWLDGVPLAWGDTLDPAAAQEWASRVGKKQLVFECELLPYFISLQLWGRFLRNSDLLVFIDNDAARASLARSFTRKEEGAAIVFQAVEAEERLSIDACFLRVPTSSNIADGPSRGVFDTILRLGGRRVPLPCGAIRSALGLSGAV</sequence>
<dbReference type="SUPFAM" id="SSF56672">
    <property type="entry name" value="DNA/RNA polymerases"/>
    <property type="match status" value="1"/>
</dbReference>